<dbReference type="Pfam" id="PF05161">
    <property type="entry name" value="MOFRL"/>
    <property type="match status" value="1"/>
</dbReference>
<organism evidence="3 4">
    <name type="scientific">Natronospira elongata</name>
    <dbReference type="NCBI Taxonomy" id="3110268"/>
    <lineage>
        <taxon>Bacteria</taxon>
        <taxon>Pseudomonadati</taxon>
        <taxon>Pseudomonadota</taxon>
        <taxon>Gammaproteobacteria</taxon>
        <taxon>Natronospirales</taxon>
        <taxon>Natronospiraceae</taxon>
        <taxon>Natronospira</taxon>
    </lineage>
</organism>
<dbReference type="EMBL" id="JAYGII010000002">
    <property type="protein sequence ID" value="MEA5444550.1"/>
    <property type="molecule type" value="Genomic_DNA"/>
</dbReference>
<dbReference type="SUPFAM" id="SSF82544">
    <property type="entry name" value="GckA/TtuD-like"/>
    <property type="match status" value="1"/>
</dbReference>
<dbReference type="InterPro" id="IPR038614">
    <property type="entry name" value="GK_N_sf"/>
</dbReference>
<dbReference type="InterPro" id="IPR007835">
    <property type="entry name" value="MOFRL"/>
</dbReference>
<reference evidence="3 4" key="1">
    <citation type="submission" date="2023-12" db="EMBL/GenBank/DDBJ databases">
        <title>Whole-genome sequencing of halo(alkali)philic microorganisms from hypersaline lakes.</title>
        <authorList>
            <person name="Sorokin D.Y."/>
            <person name="Merkel A.Y."/>
            <person name="Messina E."/>
            <person name="Yakimov M."/>
        </authorList>
    </citation>
    <scope>NUCLEOTIDE SEQUENCE [LARGE SCALE GENOMIC DNA]</scope>
    <source>
        <strain evidence="3 4">AB-CW1</strain>
    </source>
</reference>
<dbReference type="Gene3D" id="3.40.1480.10">
    <property type="entry name" value="MOFRL domain"/>
    <property type="match status" value="1"/>
</dbReference>
<evidence type="ECO:0000313" key="3">
    <source>
        <dbReference type="EMBL" id="MEA5444550.1"/>
    </source>
</evidence>
<gene>
    <name evidence="3" type="ORF">VCB98_01780</name>
</gene>
<name>A0AAP6JCU1_9GAMM</name>
<dbReference type="Pfam" id="PF13660">
    <property type="entry name" value="DUF4147"/>
    <property type="match status" value="1"/>
</dbReference>
<dbReference type="GO" id="GO:0005737">
    <property type="term" value="C:cytoplasm"/>
    <property type="evidence" value="ECO:0007669"/>
    <property type="project" value="TreeGrafter"/>
</dbReference>
<protein>
    <submittedName>
        <fullName evidence="3">DUF4147 domain-containing protein</fullName>
    </submittedName>
</protein>
<dbReference type="InterPro" id="IPR025286">
    <property type="entry name" value="MOFRL_assoc_dom"/>
</dbReference>
<evidence type="ECO:0000313" key="4">
    <source>
        <dbReference type="Proteomes" id="UP001302316"/>
    </source>
</evidence>
<accession>A0AAP6JCU1</accession>
<dbReference type="GO" id="GO:0008887">
    <property type="term" value="F:glycerate kinase activity"/>
    <property type="evidence" value="ECO:0007669"/>
    <property type="project" value="InterPro"/>
</dbReference>
<dbReference type="Proteomes" id="UP001302316">
    <property type="component" value="Unassembled WGS sequence"/>
</dbReference>
<evidence type="ECO:0000259" key="1">
    <source>
        <dbReference type="Pfam" id="PF05161"/>
    </source>
</evidence>
<dbReference type="Gene3D" id="3.40.50.10180">
    <property type="entry name" value="Glycerate kinase, MOFRL-like N-terminal domain"/>
    <property type="match status" value="1"/>
</dbReference>
<proteinExistence type="predicted"/>
<dbReference type="AlphaFoldDB" id="A0AAP6JCU1"/>
<dbReference type="PANTHER" id="PTHR12227">
    <property type="entry name" value="GLYCERATE KINASE"/>
    <property type="match status" value="1"/>
</dbReference>
<dbReference type="RefSeq" id="WP_346049863.1">
    <property type="nucleotide sequence ID" value="NZ_JAYGII010000002.1"/>
</dbReference>
<dbReference type="InterPro" id="IPR037035">
    <property type="entry name" value="GK-like_C_sf"/>
</dbReference>
<feature type="domain" description="MOFRL-associated" evidence="2">
    <location>
        <begin position="12"/>
        <end position="209"/>
    </location>
</feature>
<dbReference type="PANTHER" id="PTHR12227:SF0">
    <property type="entry name" value="GLYCERATE KINASE"/>
    <property type="match status" value="1"/>
</dbReference>
<comment type="caution">
    <text evidence="3">The sequence shown here is derived from an EMBL/GenBank/DDBJ whole genome shotgun (WGS) entry which is preliminary data.</text>
</comment>
<feature type="domain" description="MOFRL" evidence="1">
    <location>
        <begin position="292"/>
        <end position="396"/>
    </location>
</feature>
<sequence length="404" mass="41798">MTAGHKAPRDLLLQLYREGVACMSGRRLVRMALENDPEAPPTHLLAVGKASLSMAAGALDSLSRPPSQALVIHPDDQPASAMPSWVECIAAQHPLPGAGSFLAGTAAERFIDELPTDARLLVLISGGGSSLMAAPRDGVSEEQLFSVHEWLLASGLDIVEVNRVRQAISRIKGGGLARRLGERDARVLCIADIPPGMDAALASGPFLPPLEGALPLLPDWVSILTAPVNPSGVPRIPHHLLADAAIFRETVADLAGQQSLPVAASPRWLEGDAADVGRELAEAILASEPGIFIWTGETTVELPATPGRGGRCQQLALAAADRIAGEDGCYLLACGSDGLDGPEGDAGAVVDGGTVARGMEAGLSMEDALDYADAGRFLAASGDLVDTGPTGTNVNDLIIGLRTQ</sequence>
<keyword evidence="4" id="KW-1185">Reference proteome</keyword>
<dbReference type="InterPro" id="IPR039760">
    <property type="entry name" value="MOFRL_protein"/>
</dbReference>
<evidence type="ECO:0000259" key="2">
    <source>
        <dbReference type="Pfam" id="PF13660"/>
    </source>
</evidence>